<evidence type="ECO:0000313" key="1">
    <source>
        <dbReference type="EMBL" id="KAJ0399468.1"/>
    </source>
</evidence>
<sequence length="267" mass="29080">MLQCVGILNDTIKELKEFLEEQASTSGEEGLDAIELDDDFAFDSSLSDEERSVFESGVKLLEMVVSVLKRGVLTLKNLTIEDSAKDVIAWTARLDRGYKTVQAAVVDMGAALYPPVDVDELQSALDLVSKSGRAVLESLLAQQDLGDKEIHALESGCRAAEFVGYSLWLIPAGGPHEALQQLIVEYAARLMTPPFLPHITLLGGVTGLSEQEAIDKTRSVATMLHAMDLEVSVVASKELLYFQCVFGLIKKDDELASAHEAAKEVRQ</sequence>
<dbReference type="PANTHER" id="PTHR28141">
    <property type="entry name" value="2',3'-CYCLIC-NUCLEOTIDE 3'-PHOSPHODIESTERASE"/>
    <property type="match status" value="1"/>
</dbReference>
<gene>
    <name evidence="1" type="ORF">P43SY_009132</name>
</gene>
<comment type="caution">
    <text evidence="1">The sequence shown here is derived from an EMBL/GenBank/DDBJ whole genome shotgun (WGS) entry which is preliminary data.</text>
</comment>
<dbReference type="SUPFAM" id="SSF55144">
    <property type="entry name" value="LigT-like"/>
    <property type="match status" value="1"/>
</dbReference>
<dbReference type="EMBL" id="JAKCXM010000182">
    <property type="protein sequence ID" value="KAJ0399468.1"/>
    <property type="molecule type" value="Genomic_DNA"/>
</dbReference>
<accession>A0AAD5LFU2</accession>
<dbReference type="Proteomes" id="UP001209570">
    <property type="component" value="Unassembled WGS sequence"/>
</dbReference>
<organism evidence="1 2">
    <name type="scientific">Pythium insidiosum</name>
    <name type="common">Pythiosis disease agent</name>
    <dbReference type="NCBI Taxonomy" id="114742"/>
    <lineage>
        <taxon>Eukaryota</taxon>
        <taxon>Sar</taxon>
        <taxon>Stramenopiles</taxon>
        <taxon>Oomycota</taxon>
        <taxon>Peronosporomycetes</taxon>
        <taxon>Pythiales</taxon>
        <taxon>Pythiaceae</taxon>
        <taxon>Pythium</taxon>
    </lineage>
</organism>
<name>A0AAD5LFU2_PYTIN</name>
<dbReference type="GO" id="GO:0004113">
    <property type="term" value="F:2',3'-cyclic-nucleotide 3'-phosphodiesterase activity"/>
    <property type="evidence" value="ECO:0007669"/>
    <property type="project" value="TreeGrafter"/>
</dbReference>
<dbReference type="GO" id="GO:0009187">
    <property type="term" value="P:cyclic nucleotide metabolic process"/>
    <property type="evidence" value="ECO:0007669"/>
    <property type="project" value="TreeGrafter"/>
</dbReference>
<keyword evidence="2" id="KW-1185">Reference proteome</keyword>
<reference evidence="1" key="1">
    <citation type="submission" date="2021-12" db="EMBL/GenBank/DDBJ databases">
        <title>Prjna785345.</title>
        <authorList>
            <person name="Rujirawat T."/>
            <person name="Krajaejun T."/>
        </authorList>
    </citation>
    <scope>NUCLEOTIDE SEQUENCE</scope>
    <source>
        <strain evidence="1">Pi057C3</strain>
    </source>
</reference>
<dbReference type="InterPro" id="IPR012386">
    <property type="entry name" value="Cyclic-nucl_3Pdiesterase"/>
</dbReference>
<dbReference type="PANTHER" id="PTHR28141:SF1">
    <property type="entry name" value="2',3'-CYCLIC-NUCLEOTIDE 3'-PHOSPHODIESTERASE"/>
    <property type="match status" value="1"/>
</dbReference>
<dbReference type="AlphaFoldDB" id="A0AAD5LFU2"/>
<proteinExistence type="predicted"/>
<dbReference type="Gene3D" id="3.90.1140.10">
    <property type="entry name" value="Cyclic phosphodiesterase"/>
    <property type="match status" value="1"/>
</dbReference>
<evidence type="ECO:0000313" key="2">
    <source>
        <dbReference type="Proteomes" id="UP001209570"/>
    </source>
</evidence>
<dbReference type="Gene3D" id="1.20.1410.10">
    <property type="entry name" value="I/LWEQ domain"/>
    <property type="match status" value="1"/>
</dbReference>
<protein>
    <submittedName>
        <fullName evidence="1">Uncharacterized protein</fullName>
    </submittedName>
</protein>
<dbReference type="InterPro" id="IPR009097">
    <property type="entry name" value="Cyclic_Pdiesterase"/>
</dbReference>